<dbReference type="OrthoDB" id="5424209at2759"/>
<keyword evidence="3" id="KW-0964">Secreted</keyword>
<gene>
    <name evidence="6" type="ORF">RCL2_001486600</name>
</gene>
<dbReference type="InterPro" id="IPR045379">
    <property type="entry name" value="Crinkler_N"/>
</dbReference>
<dbReference type="GO" id="GO:0043657">
    <property type="term" value="C:host cell"/>
    <property type="evidence" value="ECO:0007669"/>
    <property type="project" value="UniProtKB-SubCell"/>
</dbReference>
<comment type="caution">
    <text evidence="6">The sequence shown here is derived from an EMBL/GenBank/DDBJ whole genome shotgun (WGS) entry which is preliminary data.</text>
</comment>
<sequence>MRKWKDEIRVSKYLRSRGGEKFYGLADHLVIVIVITNTANSVQTFKKQIKEKIKDIFNDVEAGRLMLWQVWMDKKEYLNLNSDVKNISIKRELKGIIGNYWTKQPLKEFIHVIVYSPDLTILRKMDSIMNSLNPANISLQQLYKEQNIKHGSILFYNRTYKNVEFTRKCKIKDIYDIKKLSVILTSTDNEEILMSFIKQTDRKEEKEKEENVKEEKEKARLLGKRKMLPILNPLRTKLLDEVRDEFATEFEDDVPFSYVCGGLVDDKEVIIAFVNQPEGTPVYLPTEFKGFPVLISYEALVLYHRSFHKELIPGISIGNGNSEVSQNAITLGALFQNAAEPDKTFILTANMETDSAHNYIDYAFCETEKDRTIPEIPNVPLGKDIQIRECGDSGAAVFNDEGTLWGIVIAGIIERASFVVPIHLILGDVKTKFNGLEFTLNDDEQEKSSQNDTNLEIAGCSNLKKMELF</sequence>
<comment type="subcellular location">
    <subcellularLocation>
        <location evidence="1">Host cell</location>
    </subcellularLocation>
    <subcellularLocation>
        <location evidence="2">Secreted</location>
    </subcellularLocation>
</comment>
<evidence type="ECO:0000256" key="2">
    <source>
        <dbReference type="ARBA" id="ARBA00004613"/>
    </source>
</evidence>
<dbReference type="Proteomes" id="UP000615446">
    <property type="component" value="Unassembled WGS sequence"/>
</dbReference>
<dbReference type="Pfam" id="PF20147">
    <property type="entry name" value="Crinkler"/>
    <property type="match status" value="1"/>
</dbReference>
<evidence type="ECO:0000256" key="4">
    <source>
        <dbReference type="SAM" id="Coils"/>
    </source>
</evidence>
<evidence type="ECO:0000313" key="7">
    <source>
        <dbReference type="Proteomes" id="UP000615446"/>
    </source>
</evidence>
<evidence type="ECO:0000259" key="5">
    <source>
        <dbReference type="Pfam" id="PF20147"/>
    </source>
</evidence>
<dbReference type="InterPro" id="IPR009003">
    <property type="entry name" value="Peptidase_S1_PA"/>
</dbReference>
<feature type="coiled-coil region" evidence="4">
    <location>
        <begin position="197"/>
        <end position="225"/>
    </location>
</feature>
<evidence type="ECO:0000256" key="3">
    <source>
        <dbReference type="ARBA" id="ARBA00022525"/>
    </source>
</evidence>
<evidence type="ECO:0000256" key="1">
    <source>
        <dbReference type="ARBA" id="ARBA00004340"/>
    </source>
</evidence>
<name>A0A8H3LG63_9GLOM</name>
<feature type="domain" description="Crinkler effector protein N-terminal" evidence="5">
    <location>
        <begin position="34"/>
        <end position="114"/>
    </location>
</feature>
<evidence type="ECO:0000313" key="6">
    <source>
        <dbReference type="EMBL" id="GES87897.1"/>
    </source>
</evidence>
<dbReference type="SUPFAM" id="SSF50494">
    <property type="entry name" value="Trypsin-like serine proteases"/>
    <property type="match status" value="1"/>
</dbReference>
<organism evidence="6 7">
    <name type="scientific">Rhizophagus clarus</name>
    <dbReference type="NCBI Taxonomy" id="94130"/>
    <lineage>
        <taxon>Eukaryota</taxon>
        <taxon>Fungi</taxon>
        <taxon>Fungi incertae sedis</taxon>
        <taxon>Mucoromycota</taxon>
        <taxon>Glomeromycotina</taxon>
        <taxon>Glomeromycetes</taxon>
        <taxon>Glomerales</taxon>
        <taxon>Glomeraceae</taxon>
        <taxon>Rhizophagus</taxon>
    </lineage>
</organism>
<dbReference type="EMBL" id="BLAL01000172">
    <property type="protein sequence ID" value="GES87897.1"/>
    <property type="molecule type" value="Genomic_DNA"/>
</dbReference>
<proteinExistence type="predicted"/>
<reference evidence="6" key="1">
    <citation type="submission" date="2019-10" db="EMBL/GenBank/DDBJ databases">
        <title>Conservation and host-specific expression of non-tandemly repeated heterogenous ribosome RNA gene in arbuscular mycorrhizal fungi.</title>
        <authorList>
            <person name="Maeda T."/>
            <person name="Kobayashi Y."/>
            <person name="Nakagawa T."/>
            <person name="Ezawa T."/>
            <person name="Yamaguchi K."/>
            <person name="Bino T."/>
            <person name="Nishimoto Y."/>
            <person name="Shigenobu S."/>
            <person name="Kawaguchi M."/>
        </authorList>
    </citation>
    <scope>NUCLEOTIDE SEQUENCE</scope>
    <source>
        <strain evidence="6">HR1</strain>
    </source>
</reference>
<dbReference type="AlphaFoldDB" id="A0A8H3LG63"/>
<protein>
    <recommendedName>
        <fullName evidence="5">Crinkler effector protein N-terminal domain-containing protein</fullName>
    </recommendedName>
</protein>
<keyword evidence="4" id="KW-0175">Coiled coil</keyword>
<accession>A0A8H3LG63</accession>
<dbReference type="GO" id="GO:0005576">
    <property type="term" value="C:extracellular region"/>
    <property type="evidence" value="ECO:0007669"/>
    <property type="project" value="UniProtKB-SubCell"/>
</dbReference>